<feature type="region of interest" description="Disordered" evidence="1">
    <location>
        <begin position="1"/>
        <end position="67"/>
    </location>
</feature>
<gene>
    <name evidence="2" type="ORF">N7532_000515</name>
</gene>
<comment type="caution">
    <text evidence="2">The sequence shown here is derived from an EMBL/GenBank/DDBJ whole genome shotgun (WGS) entry which is preliminary data.</text>
</comment>
<dbReference type="EMBL" id="JAPQKI010000001">
    <property type="protein sequence ID" value="KAJ5112470.1"/>
    <property type="molecule type" value="Genomic_DNA"/>
</dbReference>
<dbReference type="Proteomes" id="UP001149074">
    <property type="component" value="Unassembled WGS sequence"/>
</dbReference>
<evidence type="ECO:0000256" key="1">
    <source>
        <dbReference type="SAM" id="MobiDB-lite"/>
    </source>
</evidence>
<dbReference type="AlphaFoldDB" id="A0A9W9KNC5"/>
<proteinExistence type="predicted"/>
<feature type="compositionally biased region" description="Acidic residues" evidence="1">
    <location>
        <begin position="19"/>
        <end position="29"/>
    </location>
</feature>
<protein>
    <submittedName>
        <fullName evidence="2">Uncharacterized protein</fullName>
    </submittedName>
</protein>
<organism evidence="2 3">
    <name type="scientific">Penicillium argentinense</name>
    <dbReference type="NCBI Taxonomy" id="1131581"/>
    <lineage>
        <taxon>Eukaryota</taxon>
        <taxon>Fungi</taxon>
        <taxon>Dikarya</taxon>
        <taxon>Ascomycota</taxon>
        <taxon>Pezizomycotina</taxon>
        <taxon>Eurotiomycetes</taxon>
        <taxon>Eurotiomycetidae</taxon>
        <taxon>Eurotiales</taxon>
        <taxon>Aspergillaceae</taxon>
        <taxon>Penicillium</taxon>
    </lineage>
</organism>
<evidence type="ECO:0000313" key="2">
    <source>
        <dbReference type="EMBL" id="KAJ5112470.1"/>
    </source>
</evidence>
<dbReference type="RefSeq" id="XP_056480243.1">
    <property type="nucleotide sequence ID" value="XM_056613019.1"/>
</dbReference>
<sequence>MELPKKRVREDSYSSCTEVESDSSDADIEPDFKKVKNHDTEPKENKTLTNRLGTVRAPPTDATDRSEHDATGCFWAKKKELFDIEKSSWLWRKAENEKRIRRAATREALKIIEAAYDKVEKVQQYRNDTLALLALGPKKERNGTKKGRKRVHCAAAQQTREITEAAYLEAEMILKHYNAALALVQY</sequence>
<feature type="compositionally biased region" description="Basic and acidic residues" evidence="1">
    <location>
        <begin position="30"/>
        <end position="46"/>
    </location>
</feature>
<dbReference type="GeneID" id="81351998"/>
<name>A0A9W9KNC5_9EURO</name>
<evidence type="ECO:0000313" key="3">
    <source>
        <dbReference type="Proteomes" id="UP001149074"/>
    </source>
</evidence>
<accession>A0A9W9KNC5</accession>
<keyword evidence="3" id="KW-1185">Reference proteome</keyword>
<reference evidence="2" key="2">
    <citation type="journal article" date="2023" name="IMA Fungus">
        <title>Comparative genomic study of the Penicillium genus elucidates a diverse pangenome and 15 lateral gene transfer events.</title>
        <authorList>
            <person name="Petersen C."/>
            <person name="Sorensen T."/>
            <person name="Nielsen M.R."/>
            <person name="Sondergaard T.E."/>
            <person name="Sorensen J.L."/>
            <person name="Fitzpatrick D.A."/>
            <person name="Frisvad J.C."/>
            <person name="Nielsen K.L."/>
        </authorList>
    </citation>
    <scope>NUCLEOTIDE SEQUENCE</scope>
    <source>
        <strain evidence="2">IBT 30761</strain>
    </source>
</reference>
<reference evidence="2" key="1">
    <citation type="submission" date="2022-11" db="EMBL/GenBank/DDBJ databases">
        <authorList>
            <person name="Petersen C."/>
        </authorList>
    </citation>
    <scope>NUCLEOTIDE SEQUENCE</scope>
    <source>
        <strain evidence="2">IBT 30761</strain>
    </source>
</reference>
<feature type="compositionally biased region" description="Basic and acidic residues" evidence="1">
    <location>
        <begin position="1"/>
        <end position="12"/>
    </location>
</feature>